<reference evidence="17" key="1">
    <citation type="submission" date="2023-11" db="EMBL/GenBank/DDBJ databases">
        <title>Identification and selenium tolerance of Delftia acidovorans R3-25.</title>
        <authorList>
            <person name="Zhang S."/>
            <person name="Liu Y."/>
            <person name="Guo Y."/>
        </authorList>
    </citation>
    <scope>NUCLEOTIDE SEQUENCE</scope>
    <source>
        <strain evidence="17">R3-25</strain>
    </source>
</reference>
<keyword evidence="10 14" id="KW-0067">ATP-binding</keyword>
<evidence type="ECO:0000256" key="3">
    <source>
        <dbReference type="ARBA" id="ARBA00022475"/>
    </source>
</evidence>
<keyword evidence="11 14" id="KW-1133">Transmembrane helix</keyword>
<keyword evidence="4 14" id="KW-0997">Cell inner membrane</keyword>
<comment type="caution">
    <text evidence="17">The sequence shown here is derived from an EMBL/GenBank/DDBJ whole genome shotgun (WGS) entry which is preliminary data.</text>
</comment>
<evidence type="ECO:0000256" key="12">
    <source>
        <dbReference type="ARBA" id="ARBA00023012"/>
    </source>
</evidence>
<feature type="transmembrane region" description="Helical" evidence="14">
    <location>
        <begin position="20"/>
        <end position="41"/>
    </location>
</feature>
<organism evidence="17 18">
    <name type="scientific">Delftia acidovorans</name>
    <name type="common">Pseudomonas acidovorans</name>
    <name type="synonym">Comamonas acidovorans</name>
    <dbReference type="NCBI Taxonomy" id="80866"/>
    <lineage>
        <taxon>Bacteria</taxon>
        <taxon>Pseudomonadati</taxon>
        <taxon>Pseudomonadota</taxon>
        <taxon>Betaproteobacteria</taxon>
        <taxon>Burkholderiales</taxon>
        <taxon>Comamonadaceae</taxon>
        <taxon>Delftia</taxon>
    </lineage>
</organism>
<evidence type="ECO:0000313" key="18">
    <source>
        <dbReference type="Proteomes" id="UP001287445"/>
    </source>
</evidence>
<dbReference type="EC" id="2.7.13.3" evidence="14"/>
<evidence type="ECO:0000256" key="7">
    <source>
        <dbReference type="ARBA" id="ARBA00022692"/>
    </source>
</evidence>
<dbReference type="Pfam" id="PF00512">
    <property type="entry name" value="HisKA"/>
    <property type="match status" value="1"/>
</dbReference>
<name>A0AAJ2VAP0_DELAC</name>
<dbReference type="SMART" id="SM00387">
    <property type="entry name" value="HATPase_c"/>
    <property type="match status" value="1"/>
</dbReference>
<evidence type="ECO:0000256" key="8">
    <source>
        <dbReference type="ARBA" id="ARBA00022741"/>
    </source>
</evidence>
<dbReference type="InterPro" id="IPR036890">
    <property type="entry name" value="HATPase_C_sf"/>
</dbReference>
<feature type="domain" description="HAMP" evidence="16">
    <location>
        <begin position="175"/>
        <end position="228"/>
    </location>
</feature>
<dbReference type="InterPro" id="IPR036097">
    <property type="entry name" value="HisK_dim/P_sf"/>
</dbReference>
<keyword evidence="6 14" id="KW-0808">Transferase</keyword>
<dbReference type="Gene3D" id="1.10.287.130">
    <property type="match status" value="1"/>
</dbReference>
<dbReference type="SUPFAM" id="SSF47384">
    <property type="entry name" value="Homodimeric domain of signal transducing histidine kinase"/>
    <property type="match status" value="1"/>
</dbReference>
<dbReference type="GO" id="GO:0000155">
    <property type="term" value="F:phosphorelay sensor kinase activity"/>
    <property type="evidence" value="ECO:0007669"/>
    <property type="project" value="InterPro"/>
</dbReference>
<dbReference type="Proteomes" id="UP001287445">
    <property type="component" value="Unassembled WGS sequence"/>
</dbReference>
<comment type="catalytic activity">
    <reaction evidence="1 14">
        <text>ATP + protein L-histidine = ADP + protein N-phospho-L-histidine.</text>
        <dbReference type="EC" id="2.7.13.3"/>
    </reaction>
</comment>
<dbReference type="PRINTS" id="PR00344">
    <property type="entry name" value="BCTRLSENSOR"/>
</dbReference>
<dbReference type="InterPro" id="IPR003661">
    <property type="entry name" value="HisK_dim/P_dom"/>
</dbReference>
<dbReference type="InterPro" id="IPR006290">
    <property type="entry name" value="CztS_silS_copS"/>
</dbReference>
<dbReference type="InterPro" id="IPR050428">
    <property type="entry name" value="TCS_sensor_his_kinase"/>
</dbReference>
<dbReference type="NCBIfam" id="TIGR01386">
    <property type="entry name" value="cztS_silS_copS"/>
    <property type="match status" value="1"/>
</dbReference>
<evidence type="ECO:0000256" key="2">
    <source>
        <dbReference type="ARBA" id="ARBA00004533"/>
    </source>
</evidence>
<dbReference type="PANTHER" id="PTHR45436">
    <property type="entry name" value="SENSOR HISTIDINE KINASE YKOH"/>
    <property type="match status" value="1"/>
</dbReference>
<evidence type="ECO:0000256" key="1">
    <source>
        <dbReference type="ARBA" id="ARBA00000085"/>
    </source>
</evidence>
<evidence type="ECO:0000256" key="14">
    <source>
        <dbReference type="RuleBase" id="RU364088"/>
    </source>
</evidence>
<dbReference type="PROSITE" id="PS50109">
    <property type="entry name" value="HIS_KIN"/>
    <property type="match status" value="1"/>
</dbReference>
<dbReference type="InterPro" id="IPR004358">
    <property type="entry name" value="Sig_transdc_His_kin-like_C"/>
</dbReference>
<dbReference type="InterPro" id="IPR005467">
    <property type="entry name" value="His_kinase_dom"/>
</dbReference>
<dbReference type="GO" id="GO:0005524">
    <property type="term" value="F:ATP binding"/>
    <property type="evidence" value="ECO:0007669"/>
    <property type="project" value="UniProtKB-KW"/>
</dbReference>
<evidence type="ECO:0000256" key="11">
    <source>
        <dbReference type="ARBA" id="ARBA00022989"/>
    </source>
</evidence>
<evidence type="ECO:0000259" key="16">
    <source>
        <dbReference type="PROSITE" id="PS50885"/>
    </source>
</evidence>
<evidence type="ECO:0000256" key="10">
    <source>
        <dbReference type="ARBA" id="ARBA00022840"/>
    </source>
</evidence>
<keyword evidence="5" id="KW-0597">Phosphoprotein</keyword>
<feature type="transmembrane region" description="Helical" evidence="14">
    <location>
        <begin position="151"/>
        <end position="174"/>
    </location>
</feature>
<evidence type="ECO:0000256" key="9">
    <source>
        <dbReference type="ARBA" id="ARBA00022777"/>
    </source>
</evidence>
<dbReference type="Pfam" id="PF02518">
    <property type="entry name" value="HATPase_c"/>
    <property type="match status" value="1"/>
</dbReference>
<dbReference type="Gene3D" id="6.10.340.10">
    <property type="match status" value="1"/>
</dbReference>
<dbReference type="Gene3D" id="3.30.565.10">
    <property type="entry name" value="Histidine kinase-like ATPase, C-terminal domain"/>
    <property type="match status" value="1"/>
</dbReference>
<keyword evidence="12 14" id="KW-0902">Two-component regulatory system</keyword>
<evidence type="ECO:0000313" key="17">
    <source>
        <dbReference type="EMBL" id="MDX4954737.1"/>
    </source>
</evidence>
<feature type="domain" description="Histidine kinase" evidence="15">
    <location>
        <begin position="236"/>
        <end position="459"/>
    </location>
</feature>
<comment type="subcellular location">
    <subcellularLocation>
        <location evidence="2 14">Cell inner membrane</location>
    </subcellularLocation>
</comment>
<keyword evidence="7 14" id="KW-0812">Transmembrane</keyword>
<keyword evidence="8 14" id="KW-0547">Nucleotide-binding</keyword>
<dbReference type="PANTHER" id="PTHR45436:SF9">
    <property type="entry name" value="SENSOR PROTEIN"/>
    <property type="match status" value="1"/>
</dbReference>
<evidence type="ECO:0000256" key="5">
    <source>
        <dbReference type="ARBA" id="ARBA00022553"/>
    </source>
</evidence>
<evidence type="ECO:0000256" key="4">
    <source>
        <dbReference type="ARBA" id="ARBA00022519"/>
    </source>
</evidence>
<dbReference type="AlphaFoldDB" id="A0AAJ2VAP0"/>
<dbReference type="InterPro" id="IPR003660">
    <property type="entry name" value="HAMP_dom"/>
</dbReference>
<dbReference type="SMART" id="SM00388">
    <property type="entry name" value="HisKA"/>
    <property type="match status" value="1"/>
</dbReference>
<dbReference type="InterPro" id="IPR003594">
    <property type="entry name" value="HATPase_dom"/>
</dbReference>
<keyword evidence="13 14" id="KW-0472">Membrane</keyword>
<proteinExistence type="predicted"/>
<dbReference type="GO" id="GO:0005886">
    <property type="term" value="C:plasma membrane"/>
    <property type="evidence" value="ECO:0007669"/>
    <property type="project" value="UniProtKB-SubCell"/>
</dbReference>
<evidence type="ECO:0000256" key="13">
    <source>
        <dbReference type="ARBA" id="ARBA00023136"/>
    </source>
</evidence>
<comment type="function">
    <text evidence="14">Member of a two-component regulatory system.</text>
</comment>
<dbReference type="EMBL" id="JAWWMZ010000004">
    <property type="protein sequence ID" value="MDX4954737.1"/>
    <property type="molecule type" value="Genomic_DNA"/>
</dbReference>
<evidence type="ECO:0000256" key="6">
    <source>
        <dbReference type="ARBA" id="ARBA00022679"/>
    </source>
</evidence>
<protein>
    <recommendedName>
        <fullName evidence="14">Sensor protein</fullName>
        <ecNumber evidence="14">2.7.13.3</ecNumber>
    </recommendedName>
</protein>
<keyword evidence="3 14" id="KW-1003">Cell membrane</keyword>
<sequence length="459" mass="50761">MKNNKKKNKATRPLSTRLSISLAFQTILGLGIVCITVYLVIAQTLSAKQADALDHKQIALERMLNENKSQVDAESLQGTLLDFLSGHDDLSLLVRKDEKNGEALFDLVRHQKNTIKREFFAKLQKFDGMSQSVVVTLILDRSPDDLILRHLAWTLGIAAIASTLIVSISSVWLVKKGLSPIKLLITQVQQVSAQNLIHRLDDSQQPQELRPLIGQINDLLDRLSVAYKQMESFNADVAHELNTPLSTLISSSELALRKRRTSEELIDVLSSNLEDLHRMANIVADMLFLSNADRGNGARLIKICSLADLAREVIDFHEAAVMEAGLAVEVHGDASGVFDASLVRRALSNLLGNATRYANMGGKILVDIRRHENLSESTEIKTSIIELTVTNEGKTIHSEHLPRLFDRFYRADSSRSYANKNHGLGLAIVSAIARLHMGSVFARSENGVTSIGLIFPQNP</sequence>
<gene>
    <name evidence="17" type="ORF">SGN30_15080</name>
</gene>
<accession>A0AAJ2VAP0</accession>
<dbReference type="PROSITE" id="PS50885">
    <property type="entry name" value="HAMP"/>
    <property type="match status" value="1"/>
</dbReference>
<dbReference type="SUPFAM" id="SSF55874">
    <property type="entry name" value="ATPase domain of HSP90 chaperone/DNA topoisomerase II/histidine kinase"/>
    <property type="match status" value="1"/>
</dbReference>
<evidence type="ECO:0000259" key="15">
    <source>
        <dbReference type="PROSITE" id="PS50109"/>
    </source>
</evidence>
<dbReference type="CDD" id="cd00082">
    <property type="entry name" value="HisKA"/>
    <property type="match status" value="1"/>
</dbReference>
<dbReference type="RefSeq" id="WP_319074014.1">
    <property type="nucleotide sequence ID" value="NZ_JAWWMZ010000004.1"/>
</dbReference>
<keyword evidence="9 14" id="KW-0418">Kinase</keyword>